<evidence type="ECO:0000256" key="1">
    <source>
        <dbReference type="SAM" id="MobiDB-lite"/>
    </source>
</evidence>
<dbReference type="EMBL" id="QQAX01000030">
    <property type="protein sequence ID" value="RDI38958.1"/>
    <property type="molecule type" value="Genomic_DNA"/>
</dbReference>
<dbReference type="OrthoDB" id="5827212at2"/>
<dbReference type="AlphaFoldDB" id="A0A370G572"/>
<feature type="region of interest" description="Disordered" evidence="1">
    <location>
        <begin position="176"/>
        <end position="208"/>
    </location>
</feature>
<gene>
    <name evidence="3" type="ORF">C8D86_13017</name>
</gene>
<feature type="signal peptide" evidence="2">
    <location>
        <begin position="1"/>
        <end position="23"/>
    </location>
</feature>
<keyword evidence="2" id="KW-0732">Signal</keyword>
<dbReference type="RefSeq" id="WP_114835299.1">
    <property type="nucleotide sequence ID" value="NZ_LR699115.1"/>
</dbReference>
<accession>A0A370G572</accession>
<comment type="caution">
    <text evidence="3">The sequence shown here is derived from an EMBL/GenBank/DDBJ whole genome shotgun (WGS) entry which is preliminary data.</text>
</comment>
<sequence>MRTRIFTLIFSLALAIFSLHAYAKEINLYDQPKPDAKIIGKVDLAIGIVPVFTPKEGGWMKVGDPRNGNVGWVKTTDLGSGTDTSAITFTQKVIHDGNTPYTYQFIQYGQPQKLTAEQIKEMAQKMQTQQKAVQQSVQKAIQNMIKDMDVLYRHQLEVINEMGGFPVVVPVVVTPQQTKPAPSQTAPAVQQQNSPSKSEPLSTPAAKP</sequence>
<feature type="chain" id="PRO_5016753157" evidence="2">
    <location>
        <begin position="24"/>
        <end position="208"/>
    </location>
</feature>
<name>A0A370G572_9COXI</name>
<evidence type="ECO:0000313" key="3">
    <source>
        <dbReference type="EMBL" id="RDI38958.1"/>
    </source>
</evidence>
<protein>
    <submittedName>
        <fullName evidence="3">SH3 domain-containing protein</fullName>
    </submittedName>
</protein>
<evidence type="ECO:0000313" key="4">
    <source>
        <dbReference type="Proteomes" id="UP000254720"/>
    </source>
</evidence>
<keyword evidence="4" id="KW-1185">Reference proteome</keyword>
<dbReference type="Proteomes" id="UP000254720">
    <property type="component" value="Unassembled WGS sequence"/>
</dbReference>
<feature type="compositionally biased region" description="Polar residues" evidence="1">
    <location>
        <begin position="179"/>
        <end position="201"/>
    </location>
</feature>
<evidence type="ECO:0000256" key="2">
    <source>
        <dbReference type="SAM" id="SignalP"/>
    </source>
</evidence>
<organism evidence="3 4">
    <name type="scientific">Aquicella lusitana</name>
    <dbReference type="NCBI Taxonomy" id="254246"/>
    <lineage>
        <taxon>Bacteria</taxon>
        <taxon>Pseudomonadati</taxon>
        <taxon>Pseudomonadota</taxon>
        <taxon>Gammaproteobacteria</taxon>
        <taxon>Legionellales</taxon>
        <taxon>Coxiellaceae</taxon>
        <taxon>Aquicella</taxon>
    </lineage>
</organism>
<proteinExistence type="predicted"/>
<reference evidence="3 4" key="1">
    <citation type="submission" date="2018-07" db="EMBL/GenBank/DDBJ databases">
        <title>Genomic Encyclopedia of Type Strains, Phase IV (KMG-IV): sequencing the most valuable type-strain genomes for metagenomic binning, comparative biology and taxonomic classification.</title>
        <authorList>
            <person name="Goeker M."/>
        </authorList>
    </citation>
    <scope>NUCLEOTIDE SEQUENCE [LARGE SCALE GENOMIC DNA]</scope>
    <source>
        <strain evidence="3 4">DSM 16500</strain>
    </source>
</reference>